<dbReference type="Gene3D" id="3.30.1330.60">
    <property type="entry name" value="OmpA-like domain"/>
    <property type="match status" value="1"/>
</dbReference>
<dbReference type="InterPro" id="IPR036737">
    <property type="entry name" value="OmpA-like_sf"/>
</dbReference>
<evidence type="ECO:0000256" key="5">
    <source>
        <dbReference type="SAM" id="Phobius"/>
    </source>
</evidence>
<keyword evidence="8" id="KW-1185">Reference proteome</keyword>
<evidence type="ECO:0000256" key="1">
    <source>
        <dbReference type="ARBA" id="ARBA00004442"/>
    </source>
</evidence>
<dbReference type="PANTHER" id="PTHR30329:SF20">
    <property type="entry name" value="EXPORTED PROTEIN"/>
    <property type="match status" value="1"/>
</dbReference>
<dbReference type="PANTHER" id="PTHR30329">
    <property type="entry name" value="STATOR ELEMENT OF FLAGELLAR MOTOR COMPLEX"/>
    <property type="match status" value="1"/>
</dbReference>
<feature type="transmembrane region" description="Helical" evidence="5">
    <location>
        <begin position="14"/>
        <end position="42"/>
    </location>
</feature>
<dbReference type="InterPro" id="IPR006664">
    <property type="entry name" value="OMP_bac"/>
</dbReference>
<proteinExistence type="predicted"/>
<evidence type="ECO:0000313" key="7">
    <source>
        <dbReference type="EMBL" id="MBD2179681.1"/>
    </source>
</evidence>
<dbReference type="CDD" id="cd07185">
    <property type="entry name" value="OmpA_C-like"/>
    <property type="match status" value="1"/>
</dbReference>
<evidence type="ECO:0000259" key="6">
    <source>
        <dbReference type="PROSITE" id="PS51123"/>
    </source>
</evidence>
<evidence type="ECO:0000313" key="8">
    <source>
        <dbReference type="Proteomes" id="UP000641646"/>
    </source>
</evidence>
<dbReference type="EMBL" id="JACJPW010000001">
    <property type="protein sequence ID" value="MBD2179681.1"/>
    <property type="molecule type" value="Genomic_DNA"/>
</dbReference>
<organism evidence="7 8">
    <name type="scientific">Aerosakkonema funiforme FACHB-1375</name>
    <dbReference type="NCBI Taxonomy" id="2949571"/>
    <lineage>
        <taxon>Bacteria</taxon>
        <taxon>Bacillati</taxon>
        <taxon>Cyanobacteriota</taxon>
        <taxon>Cyanophyceae</taxon>
        <taxon>Oscillatoriophycideae</taxon>
        <taxon>Aerosakkonematales</taxon>
        <taxon>Aerosakkonemataceae</taxon>
        <taxon>Aerosakkonema</taxon>
    </lineage>
</organism>
<protein>
    <submittedName>
        <fullName evidence="7">OmpA family protein</fullName>
    </submittedName>
</protein>
<evidence type="ECO:0000256" key="3">
    <source>
        <dbReference type="PROSITE-ProRule" id="PRU00473"/>
    </source>
</evidence>
<comment type="caution">
    <text evidence="7">The sequence shown here is derived from an EMBL/GenBank/DDBJ whole genome shotgun (WGS) entry which is preliminary data.</text>
</comment>
<dbReference type="GO" id="GO:0009279">
    <property type="term" value="C:cell outer membrane"/>
    <property type="evidence" value="ECO:0007669"/>
    <property type="project" value="UniProtKB-SubCell"/>
</dbReference>
<dbReference type="Pfam" id="PF00691">
    <property type="entry name" value="OmpA"/>
    <property type="match status" value="1"/>
</dbReference>
<evidence type="ECO:0000256" key="2">
    <source>
        <dbReference type="ARBA" id="ARBA00023136"/>
    </source>
</evidence>
<keyword evidence="2 3" id="KW-0472">Membrane</keyword>
<dbReference type="AlphaFoldDB" id="A0A926V9H5"/>
<feature type="region of interest" description="Disordered" evidence="4">
    <location>
        <begin position="64"/>
        <end position="100"/>
    </location>
</feature>
<keyword evidence="5" id="KW-0812">Transmembrane</keyword>
<dbReference type="PROSITE" id="PS51123">
    <property type="entry name" value="OMPA_2"/>
    <property type="match status" value="1"/>
</dbReference>
<sequence>MKEYSEESPGFGRFLLILVFRLLLLAVGGAIAGLIGVAIATVNPATRPNKPLVAKLLQLPGDVKNSPTLAKNPAATEASASETQATAVPPPPKLTPQQRQKLEAEVKQLEAQLKVLRDRATTLENQIGSSNPTEALETRLQVISQQLKAAAQPQQANNSAASAAEISQQVSSSGVLISPETLTATLPSDALFLDSQAVLRKEARLILDKLIAELQKYPGARVSIAAHTDSAGEADNNRVLSFRQAQAVEQYISSTLGDKYHWLVLGYGETRPLVPNNTTINLQRNRRLEISVDNN</sequence>
<gene>
    <name evidence="7" type="ORF">H6G03_00905</name>
</gene>
<reference evidence="7" key="1">
    <citation type="journal article" date="2015" name="ISME J.">
        <title>Draft Genome Sequence of Streptomyces incarnatus NRRL8089, which Produces the Nucleoside Antibiotic Sinefungin.</title>
        <authorList>
            <person name="Oshima K."/>
            <person name="Hattori M."/>
            <person name="Shimizu H."/>
            <person name="Fukuda K."/>
            <person name="Nemoto M."/>
            <person name="Inagaki K."/>
            <person name="Tamura T."/>
        </authorList>
    </citation>
    <scope>NUCLEOTIDE SEQUENCE</scope>
    <source>
        <strain evidence="7">FACHB-1375</strain>
    </source>
</reference>
<dbReference type="SUPFAM" id="SSF103088">
    <property type="entry name" value="OmpA-like"/>
    <property type="match status" value="1"/>
</dbReference>
<dbReference type="RefSeq" id="WP_190461086.1">
    <property type="nucleotide sequence ID" value="NZ_JACJPW010000001.1"/>
</dbReference>
<name>A0A926V9H5_9CYAN</name>
<dbReference type="InterPro" id="IPR050330">
    <property type="entry name" value="Bact_OuterMem_StrucFunc"/>
</dbReference>
<reference evidence="7" key="2">
    <citation type="submission" date="2020-08" db="EMBL/GenBank/DDBJ databases">
        <authorList>
            <person name="Chen M."/>
            <person name="Teng W."/>
            <person name="Zhao L."/>
            <person name="Hu C."/>
            <person name="Zhou Y."/>
            <person name="Han B."/>
            <person name="Song L."/>
            <person name="Shu W."/>
        </authorList>
    </citation>
    <scope>NUCLEOTIDE SEQUENCE</scope>
    <source>
        <strain evidence="7">FACHB-1375</strain>
    </source>
</reference>
<comment type="subcellular location">
    <subcellularLocation>
        <location evidence="1">Cell outer membrane</location>
    </subcellularLocation>
</comment>
<dbReference type="PRINTS" id="PR01021">
    <property type="entry name" value="OMPADOMAIN"/>
</dbReference>
<dbReference type="InterPro" id="IPR006665">
    <property type="entry name" value="OmpA-like"/>
</dbReference>
<feature type="domain" description="OmpA-like" evidence="6">
    <location>
        <begin position="179"/>
        <end position="295"/>
    </location>
</feature>
<evidence type="ECO:0000256" key="4">
    <source>
        <dbReference type="SAM" id="MobiDB-lite"/>
    </source>
</evidence>
<keyword evidence="5" id="KW-1133">Transmembrane helix</keyword>
<dbReference type="Proteomes" id="UP000641646">
    <property type="component" value="Unassembled WGS sequence"/>
</dbReference>
<accession>A0A926V9H5</accession>
<feature type="compositionally biased region" description="Low complexity" evidence="4">
    <location>
        <begin position="74"/>
        <end position="87"/>
    </location>
</feature>